<proteinExistence type="predicted"/>
<dbReference type="EMBL" id="UGYB01000001">
    <property type="protein sequence ID" value="SUI01740.1"/>
    <property type="molecule type" value="Genomic_DNA"/>
</dbReference>
<dbReference type="Gene3D" id="3.40.50.10490">
    <property type="entry name" value="Glucose-6-phosphate isomerase like protein, domain 1"/>
    <property type="match status" value="1"/>
</dbReference>
<dbReference type="InterPro" id="IPR047640">
    <property type="entry name" value="RpiR-like"/>
</dbReference>
<dbReference type="InterPro" id="IPR000281">
    <property type="entry name" value="HTH_RpiR"/>
</dbReference>
<dbReference type="SUPFAM" id="SSF46689">
    <property type="entry name" value="Homeodomain-like"/>
    <property type="match status" value="1"/>
</dbReference>
<dbReference type="PROSITE" id="PS51071">
    <property type="entry name" value="HTH_RPIR"/>
    <property type="match status" value="1"/>
</dbReference>
<dbReference type="GO" id="GO:0003700">
    <property type="term" value="F:DNA-binding transcription factor activity"/>
    <property type="evidence" value="ECO:0007669"/>
    <property type="project" value="InterPro"/>
</dbReference>
<name>A0A379XP86_SALER</name>
<dbReference type="Pfam" id="PF01418">
    <property type="entry name" value="HTH_6"/>
    <property type="match status" value="1"/>
</dbReference>
<evidence type="ECO:0000259" key="1">
    <source>
        <dbReference type="PROSITE" id="PS51071"/>
    </source>
</evidence>
<dbReference type="InterPro" id="IPR009057">
    <property type="entry name" value="Homeodomain-like_sf"/>
</dbReference>
<dbReference type="Gene3D" id="1.10.10.10">
    <property type="entry name" value="Winged helix-like DNA-binding domain superfamily/Winged helix DNA-binding domain"/>
    <property type="match status" value="1"/>
</dbReference>
<dbReference type="GO" id="GO:1901135">
    <property type="term" value="P:carbohydrate derivative metabolic process"/>
    <property type="evidence" value="ECO:0007669"/>
    <property type="project" value="InterPro"/>
</dbReference>
<feature type="domain" description="HTH rpiR-type" evidence="1">
    <location>
        <begin position="1"/>
        <end position="77"/>
    </location>
</feature>
<dbReference type="InterPro" id="IPR046348">
    <property type="entry name" value="SIS_dom_sf"/>
</dbReference>
<dbReference type="InterPro" id="IPR036388">
    <property type="entry name" value="WH-like_DNA-bd_sf"/>
</dbReference>
<sequence length="151" mass="16860">MLYLAKMRNAEAELTENEQKIANFLLSHVGELKTVSSRNMAKQLEISQSSIVKFAQKLGANGFTELRMALIEEYSVNREKKHDKALHLHSTITSEDSLEVMARKLNREKIVALEETCSLMDFERLKKVINLISQAQLVQITGVGGSALVGA</sequence>
<dbReference type="SUPFAM" id="SSF53697">
    <property type="entry name" value="SIS domain"/>
    <property type="match status" value="1"/>
</dbReference>
<dbReference type="GO" id="GO:0097367">
    <property type="term" value="F:carbohydrate derivative binding"/>
    <property type="evidence" value="ECO:0007669"/>
    <property type="project" value="InterPro"/>
</dbReference>
<protein>
    <submittedName>
        <fullName evidence="2">Transcriptional regulator</fullName>
    </submittedName>
</protein>
<dbReference type="AlphaFoldDB" id="A0A379XP86"/>
<accession>A0A379XP86</accession>
<dbReference type="PANTHER" id="PTHR30514:SF17">
    <property type="entry name" value="HTH-TYPE TRANSCRIPTIONAL REGULATOR MURR"/>
    <property type="match status" value="1"/>
</dbReference>
<dbReference type="GO" id="GO:0003677">
    <property type="term" value="F:DNA binding"/>
    <property type="evidence" value="ECO:0007669"/>
    <property type="project" value="InterPro"/>
</dbReference>
<dbReference type="PANTHER" id="PTHR30514">
    <property type="entry name" value="GLUCOKINASE"/>
    <property type="match status" value="1"/>
</dbReference>
<evidence type="ECO:0000313" key="3">
    <source>
        <dbReference type="Proteomes" id="UP000254220"/>
    </source>
</evidence>
<organism evidence="2 3">
    <name type="scientific">Salmonella enterica subsp. indica</name>
    <dbReference type="NCBI Taxonomy" id="59207"/>
    <lineage>
        <taxon>Bacteria</taxon>
        <taxon>Pseudomonadati</taxon>
        <taxon>Pseudomonadota</taxon>
        <taxon>Gammaproteobacteria</taxon>
        <taxon>Enterobacterales</taxon>
        <taxon>Enterobacteriaceae</taxon>
        <taxon>Salmonella</taxon>
    </lineage>
</organism>
<reference evidence="2 3" key="1">
    <citation type="submission" date="2018-06" db="EMBL/GenBank/DDBJ databases">
        <authorList>
            <consortium name="Pathogen Informatics"/>
            <person name="Doyle S."/>
        </authorList>
    </citation>
    <scope>NUCLEOTIDE SEQUENCE [LARGE SCALE GENOMIC DNA]</scope>
    <source>
        <strain evidence="2 3">NCTC12420</strain>
    </source>
</reference>
<gene>
    <name evidence="2" type="primary">yfhH_2</name>
    <name evidence="2" type="ORF">NCTC12420_01460</name>
</gene>
<dbReference type="Proteomes" id="UP000254220">
    <property type="component" value="Unassembled WGS sequence"/>
</dbReference>
<evidence type="ECO:0000313" key="2">
    <source>
        <dbReference type="EMBL" id="SUI01740.1"/>
    </source>
</evidence>